<gene>
    <name evidence="5" type="ORF">HPB52_001446</name>
</gene>
<dbReference type="Gene3D" id="4.10.60.10">
    <property type="entry name" value="Zinc finger, CCHC-type"/>
    <property type="match status" value="1"/>
</dbReference>
<evidence type="ECO:0000259" key="4">
    <source>
        <dbReference type="PROSITE" id="PS50158"/>
    </source>
</evidence>
<evidence type="ECO:0000256" key="3">
    <source>
        <dbReference type="SAM" id="MobiDB-lite"/>
    </source>
</evidence>
<name>A0A9D4QJK0_RHISA</name>
<protein>
    <recommendedName>
        <fullName evidence="4">CCHC-type domain-containing protein</fullName>
    </recommendedName>
</protein>
<dbReference type="Gene3D" id="1.10.287.1490">
    <property type="match status" value="1"/>
</dbReference>
<keyword evidence="1" id="KW-0862">Zinc</keyword>
<feature type="coiled-coil region" evidence="2">
    <location>
        <begin position="431"/>
        <end position="458"/>
    </location>
</feature>
<evidence type="ECO:0000256" key="1">
    <source>
        <dbReference type="PROSITE-ProRule" id="PRU00047"/>
    </source>
</evidence>
<dbReference type="GO" id="GO:0003676">
    <property type="term" value="F:nucleic acid binding"/>
    <property type="evidence" value="ECO:0007669"/>
    <property type="project" value="InterPro"/>
</dbReference>
<proteinExistence type="predicted"/>
<keyword evidence="1" id="KW-0479">Metal-binding</keyword>
<feature type="coiled-coil region" evidence="2">
    <location>
        <begin position="512"/>
        <end position="539"/>
    </location>
</feature>
<reference evidence="5" key="1">
    <citation type="journal article" date="2020" name="Cell">
        <title>Large-Scale Comparative Analyses of Tick Genomes Elucidate Their Genetic Diversity and Vector Capacities.</title>
        <authorList>
            <consortium name="Tick Genome and Microbiome Consortium (TIGMIC)"/>
            <person name="Jia N."/>
            <person name="Wang J."/>
            <person name="Shi W."/>
            <person name="Du L."/>
            <person name="Sun Y."/>
            <person name="Zhan W."/>
            <person name="Jiang J.F."/>
            <person name="Wang Q."/>
            <person name="Zhang B."/>
            <person name="Ji P."/>
            <person name="Bell-Sakyi L."/>
            <person name="Cui X.M."/>
            <person name="Yuan T.T."/>
            <person name="Jiang B.G."/>
            <person name="Yang W.F."/>
            <person name="Lam T.T."/>
            <person name="Chang Q.C."/>
            <person name="Ding S.J."/>
            <person name="Wang X.J."/>
            <person name="Zhu J.G."/>
            <person name="Ruan X.D."/>
            <person name="Zhao L."/>
            <person name="Wei J.T."/>
            <person name="Ye R.Z."/>
            <person name="Que T.C."/>
            <person name="Du C.H."/>
            <person name="Zhou Y.H."/>
            <person name="Cheng J.X."/>
            <person name="Dai P.F."/>
            <person name="Guo W.B."/>
            <person name="Han X.H."/>
            <person name="Huang E.J."/>
            <person name="Li L.F."/>
            <person name="Wei W."/>
            <person name="Gao Y.C."/>
            <person name="Liu J.Z."/>
            <person name="Shao H.Z."/>
            <person name="Wang X."/>
            <person name="Wang C.C."/>
            <person name="Yang T.C."/>
            <person name="Huo Q.B."/>
            <person name="Li W."/>
            <person name="Chen H.Y."/>
            <person name="Chen S.E."/>
            <person name="Zhou L.G."/>
            <person name="Ni X.B."/>
            <person name="Tian J.H."/>
            <person name="Sheng Y."/>
            <person name="Liu T."/>
            <person name="Pan Y.S."/>
            <person name="Xia L.Y."/>
            <person name="Li J."/>
            <person name="Zhao F."/>
            <person name="Cao W.C."/>
        </authorList>
    </citation>
    <scope>NUCLEOTIDE SEQUENCE</scope>
    <source>
        <strain evidence="5">Rsan-2018</strain>
    </source>
</reference>
<feature type="compositionally biased region" description="Polar residues" evidence="3">
    <location>
        <begin position="349"/>
        <end position="368"/>
    </location>
</feature>
<evidence type="ECO:0000313" key="6">
    <source>
        <dbReference type="Proteomes" id="UP000821837"/>
    </source>
</evidence>
<organism evidence="5 6">
    <name type="scientific">Rhipicephalus sanguineus</name>
    <name type="common">Brown dog tick</name>
    <name type="synonym">Ixodes sanguineus</name>
    <dbReference type="NCBI Taxonomy" id="34632"/>
    <lineage>
        <taxon>Eukaryota</taxon>
        <taxon>Metazoa</taxon>
        <taxon>Ecdysozoa</taxon>
        <taxon>Arthropoda</taxon>
        <taxon>Chelicerata</taxon>
        <taxon>Arachnida</taxon>
        <taxon>Acari</taxon>
        <taxon>Parasitiformes</taxon>
        <taxon>Ixodida</taxon>
        <taxon>Ixodoidea</taxon>
        <taxon>Ixodidae</taxon>
        <taxon>Rhipicephalinae</taxon>
        <taxon>Rhipicephalus</taxon>
        <taxon>Rhipicephalus</taxon>
    </lineage>
</organism>
<feature type="region of interest" description="Disordered" evidence="3">
    <location>
        <begin position="38"/>
        <end position="105"/>
    </location>
</feature>
<dbReference type="Proteomes" id="UP000821837">
    <property type="component" value="Chromosome 1"/>
</dbReference>
<evidence type="ECO:0000256" key="2">
    <source>
        <dbReference type="SAM" id="Coils"/>
    </source>
</evidence>
<dbReference type="InterPro" id="IPR036875">
    <property type="entry name" value="Znf_CCHC_sf"/>
</dbReference>
<dbReference type="SUPFAM" id="SSF57756">
    <property type="entry name" value="Retrovirus zinc finger-like domains"/>
    <property type="match status" value="1"/>
</dbReference>
<reference evidence="5" key="2">
    <citation type="submission" date="2021-09" db="EMBL/GenBank/DDBJ databases">
        <authorList>
            <person name="Jia N."/>
            <person name="Wang J."/>
            <person name="Shi W."/>
            <person name="Du L."/>
            <person name="Sun Y."/>
            <person name="Zhan W."/>
            <person name="Jiang J."/>
            <person name="Wang Q."/>
            <person name="Zhang B."/>
            <person name="Ji P."/>
            <person name="Sakyi L.B."/>
            <person name="Cui X."/>
            <person name="Yuan T."/>
            <person name="Jiang B."/>
            <person name="Yang W."/>
            <person name="Lam T.T.-Y."/>
            <person name="Chang Q."/>
            <person name="Ding S."/>
            <person name="Wang X."/>
            <person name="Zhu J."/>
            <person name="Ruan X."/>
            <person name="Zhao L."/>
            <person name="Wei J."/>
            <person name="Que T."/>
            <person name="Du C."/>
            <person name="Cheng J."/>
            <person name="Dai P."/>
            <person name="Han X."/>
            <person name="Huang E."/>
            <person name="Gao Y."/>
            <person name="Liu J."/>
            <person name="Shao H."/>
            <person name="Ye R."/>
            <person name="Li L."/>
            <person name="Wei W."/>
            <person name="Wang X."/>
            <person name="Wang C."/>
            <person name="Huo Q."/>
            <person name="Li W."/>
            <person name="Guo W."/>
            <person name="Chen H."/>
            <person name="Chen S."/>
            <person name="Zhou L."/>
            <person name="Zhou L."/>
            <person name="Ni X."/>
            <person name="Tian J."/>
            <person name="Zhou Y."/>
            <person name="Sheng Y."/>
            <person name="Liu T."/>
            <person name="Pan Y."/>
            <person name="Xia L."/>
            <person name="Li J."/>
            <person name="Zhao F."/>
            <person name="Cao W."/>
        </authorList>
    </citation>
    <scope>NUCLEOTIDE SEQUENCE</scope>
    <source>
        <strain evidence="5">Rsan-2018</strain>
        <tissue evidence="5">Larvae</tissue>
    </source>
</reference>
<sequence>MLTLTPASLRQGEATFLCQRSLPERVPGRGMEVVVDGTPITDEELNDGSWSHTALARQRRYRRPDPEHRSDAADNAATDAQRGKPAPRRALPPPAPKRRPLPRLPPEDYRIVLRPQGSLNLADLGPARLTEALCAAAAFDSPEVLHIDQVRIHPTNNTIPVSTPDENRAMAYLKITQLQVADQSCVMAVYAPAPDNSVRDIIFNAHSFESDNQIFNELRARNPTIDIVGARRLGKTRHFVITLAGHTLPKHVRYLAFTLWVYPFRERVEECFNCRQTGHRTDVCPKPKQNTCRRCGESHPQPIDGEELACPAQCVVCKGGHLTGSRNCKYRFLKRKLPTTFKSTDKATRNLSGSQTEETTTDNKNYQESFPPLSGRSTSATGSDHGAHSRSPSGTRDNHNRQPAVPHAKGAAWQTDKPQQPQKDPGENQQVRELAEQVKLLQQQLAAANDKIKHLESKQAPISATTTNSAAQIVACVTQNENTATMDVDAVRGTKRKAADQTAVIATAEPNVSQINERIEKLESQFDKMTREQTAQNKQLTESIAALGMAVANLTARLGSLPALTESAAAVDVIASQTPVVPSSTPTQPIANKSPKMPSTQSR</sequence>
<dbReference type="EMBL" id="JABSTV010001245">
    <property type="protein sequence ID" value="KAH7981885.1"/>
    <property type="molecule type" value="Genomic_DNA"/>
</dbReference>
<keyword evidence="2" id="KW-0175">Coiled coil</keyword>
<keyword evidence="6" id="KW-1185">Reference proteome</keyword>
<dbReference type="InterPro" id="IPR001878">
    <property type="entry name" value="Znf_CCHC"/>
</dbReference>
<dbReference type="PROSITE" id="PS50158">
    <property type="entry name" value="ZF_CCHC"/>
    <property type="match status" value="1"/>
</dbReference>
<feature type="region of interest" description="Disordered" evidence="3">
    <location>
        <begin position="577"/>
        <end position="603"/>
    </location>
</feature>
<feature type="region of interest" description="Disordered" evidence="3">
    <location>
        <begin position="344"/>
        <end position="429"/>
    </location>
</feature>
<dbReference type="VEuPathDB" id="VectorBase:RSAN_026991"/>
<evidence type="ECO:0000313" key="5">
    <source>
        <dbReference type="EMBL" id="KAH7981885.1"/>
    </source>
</evidence>
<comment type="caution">
    <text evidence="5">The sequence shown here is derived from an EMBL/GenBank/DDBJ whole genome shotgun (WGS) entry which is preliminary data.</text>
</comment>
<dbReference type="GO" id="GO:0008270">
    <property type="term" value="F:zinc ion binding"/>
    <property type="evidence" value="ECO:0007669"/>
    <property type="project" value="UniProtKB-KW"/>
</dbReference>
<feature type="domain" description="CCHC-type" evidence="4">
    <location>
        <begin position="271"/>
        <end position="286"/>
    </location>
</feature>
<accession>A0A9D4QJK0</accession>
<keyword evidence="1" id="KW-0863">Zinc-finger</keyword>
<feature type="compositionally biased region" description="Low complexity" evidence="3">
    <location>
        <begin position="577"/>
        <end position="589"/>
    </location>
</feature>
<feature type="compositionally biased region" description="Basic and acidic residues" evidence="3">
    <location>
        <begin position="63"/>
        <end position="72"/>
    </location>
</feature>
<dbReference type="AlphaFoldDB" id="A0A9D4QJK0"/>